<proteinExistence type="predicted"/>
<dbReference type="AlphaFoldDB" id="A0A1H3IY18"/>
<evidence type="ECO:0000313" key="2">
    <source>
        <dbReference type="Proteomes" id="UP000183417"/>
    </source>
</evidence>
<accession>A0A1H3IY18</accession>
<name>A0A1H3IY18_9BURK</name>
<dbReference type="RefSeq" id="WP_074921266.1">
    <property type="nucleotide sequence ID" value="NZ_CP141274.1"/>
</dbReference>
<sequence length="127" mass="14029">MKAIEKQFSQWVDETLSGDLPEGIAAFHFNLYDSPTSHELQIVGCPTYDPQDPDWACDDIFMSDDPHFELPHEVVGSDWEKGLAAARKLLGSYVASEAAGALRLRHSQAVSAGFVDGELHLIWARDA</sequence>
<evidence type="ECO:0000313" key="1">
    <source>
        <dbReference type="EMBL" id="SDY32457.1"/>
    </source>
</evidence>
<dbReference type="Proteomes" id="UP000183417">
    <property type="component" value="Unassembled WGS sequence"/>
</dbReference>
<reference evidence="1 2" key="1">
    <citation type="submission" date="2016-10" db="EMBL/GenBank/DDBJ databases">
        <authorList>
            <person name="de Groot N.N."/>
        </authorList>
    </citation>
    <scope>NUCLEOTIDE SEQUENCE [LARGE SCALE GENOMIC DNA]</scope>
    <source>
        <strain evidence="1 2">LMG 24775</strain>
    </source>
</reference>
<protein>
    <submittedName>
        <fullName evidence="1">Uncharacterized protein</fullName>
    </submittedName>
</protein>
<dbReference type="EMBL" id="FNPE01000004">
    <property type="protein sequence ID" value="SDY32457.1"/>
    <property type="molecule type" value="Genomic_DNA"/>
</dbReference>
<gene>
    <name evidence="1" type="ORF">SAMN05421547_1049</name>
</gene>
<organism evidence="1 2">
    <name type="scientific">Delftia lacustris</name>
    <dbReference type="NCBI Taxonomy" id="558537"/>
    <lineage>
        <taxon>Bacteria</taxon>
        <taxon>Pseudomonadati</taxon>
        <taxon>Pseudomonadota</taxon>
        <taxon>Betaproteobacteria</taxon>
        <taxon>Burkholderiales</taxon>
        <taxon>Comamonadaceae</taxon>
        <taxon>Delftia</taxon>
    </lineage>
</organism>
<dbReference type="GeneID" id="94692156"/>